<accession>A0ABN2NNJ9</accession>
<dbReference type="EMBL" id="BAAAQK010000028">
    <property type="protein sequence ID" value="GAA1877909.1"/>
    <property type="molecule type" value="Genomic_DNA"/>
</dbReference>
<reference evidence="1 2" key="1">
    <citation type="journal article" date="2019" name="Int. J. Syst. Evol. Microbiol.">
        <title>The Global Catalogue of Microorganisms (GCM) 10K type strain sequencing project: providing services to taxonomists for standard genome sequencing and annotation.</title>
        <authorList>
            <consortium name="The Broad Institute Genomics Platform"/>
            <consortium name="The Broad Institute Genome Sequencing Center for Infectious Disease"/>
            <person name="Wu L."/>
            <person name="Ma J."/>
        </authorList>
    </citation>
    <scope>NUCLEOTIDE SEQUENCE [LARGE SCALE GENOMIC DNA]</scope>
    <source>
        <strain evidence="1 2">JCM 16009</strain>
    </source>
</reference>
<name>A0ABN2NNJ9_9PSEU</name>
<sequence length="180" mass="18753">MGGVAEQQLGTSSQVVPVGPGLVIGQPLAEAFKDVAGYDVTVHVAPQEGRLVASRLVVDQRAGGPPVTLDGIRHIPVGALVRAVGANNLQEVEGRAGGYETVSPNLSEAEVAELVAQGPTDQTLRTVAYLYRYALAVGDPPVKVVEQTMKLSRSKTGRWIALCREKGYLNPSEGAGKAAG</sequence>
<comment type="caution">
    <text evidence="1">The sequence shown here is derived from an EMBL/GenBank/DDBJ whole genome shotgun (WGS) entry which is preliminary data.</text>
</comment>
<gene>
    <name evidence="1" type="ORF">GCM10009836_69110</name>
</gene>
<proteinExistence type="predicted"/>
<evidence type="ECO:0000313" key="1">
    <source>
        <dbReference type="EMBL" id="GAA1877909.1"/>
    </source>
</evidence>
<protein>
    <submittedName>
        <fullName evidence="1">Uncharacterized protein</fullName>
    </submittedName>
</protein>
<keyword evidence="2" id="KW-1185">Reference proteome</keyword>
<evidence type="ECO:0000313" key="2">
    <source>
        <dbReference type="Proteomes" id="UP001500449"/>
    </source>
</evidence>
<organism evidence="1 2">
    <name type="scientific">Pseudonocardia ailaonensis</name>
    <dbReference type="NCBI Taxonomy" id="367279"/>
    <lineage>
        <taxon>Bacteria</taxon>
        <taxon>Bacillati</taxon>
        <taxon>Actinomycetota</taxon>
        <taxon>Actinomycetes</taxon>
        <taxon>Pseudonocardiales</taxon>
        <taxon>Pseudonocardiaceae</taxon>
        <taxon>Pseudonocardia</taxon>
    </lineage>
</organism>
<dbReference type="Proteomes" id="UP001500449">
    <property type="component" value="Unassembled WGS sequence"/>
</dbReference>